<dbReference type="RefSeq" id="XP_041187500.1">
    <property type="nucleotide sequence ID" value="XM_041333520.1"/>
</dbReference>
<dbReference type="InterPro" id="IPR008928">
    <property type="entry name" value="6-hairpin_glycosidase_sf"/>
</dbReference>
<feature type="domain" description="BPL/LPL catalytic" evidence="1">
    <location>
        <begin position="9"/>
        <end position="70"/>
    </location>
</feature>
<dbReference type="AlphaFoldDB" id="A0A9P7J706"/>
<dbReference type="GeneID" id="64627537"/>
<evidence type="ECO:0000313" key="3">
    <source>
        <dbReference type="Proteomes" id="UP000807769"/>
    </source>
</evidence>
<accession>A0A9P7J706</accession>
<dbReference type="Pfam" id="PF03099">
    <property type="entry name" value="BPL_LplA_LipB"/>
    <property type="match status" value="1"/>
</dbReference>
<dbReference type="OrthoDB" id="10250105at2759"/>
<evidence type="ECO:0000313" key="2">
    <source>
        <dbReference type="EMBL" id="KAG1805859.1"/>
    </source>
</evidence>
<comment type="caution">
    <text evidence="2">The sequence shown here is derived from an EMBL/GenBank/DDBJ whole genome shotgun (WGS) entry which is preliminary data.</text>
</comment>
<dbReference type="SUPFAM" id="SSF55681">
    <property type="entry name" value="Class II aaRS and biotin synthetases"/>
    <property type="match status" value="1"/>
</dbReference>
<evidence type="ECO:0000259" key="1">
    <source>
        <dbReference type="Pfam" id="PF03099"/>
    </source>
</evidence>
<sequence>MFDRNPSFLHALPSPIVSLATVQMAGRGRGGNAWLSTCRVFANVAQGPTILPTNLVFIQYLYALAIIDTCHILDPASEWAHKVRMSDALTNHLSHPSTALLNIHFDTYDTASLEITFPTTGIVGVDARSRGEFKVTRTPDGGIGRHPGPITSVVRADFWQLRRESCGRLLSFLSLLAGKLLPNLKFVSLTDGQDVKLDLTGGYYDVGGYDLANQTPYLDGMLRCSLDWLSHESTRCQQYLVRPDS</sequence>
<proteinExistence type="predicted"/>
<keyword evidence="3" id="KW-1185">Reference proteome</keyword>
<dbReference type="Proteomes" id="UP000807769">
    <property type="component" value="Unassembled WGS sequence"/>
</dbReference>
<organism evidence="2 3">
    <name type="scientific">Suillus subaureus</name>
    <dbReference type="NCBI Taxonomy" id="48587"/>
    <lineage>
        <taxon>Eukaryota</taxon>
        <taxon>Fungi</taxon>
        <taxon>Dikarya</taxon>
        <taxon>Basidiomycota</taxon>
        <taxon>Agaricomycotina</taxon>
        <taxon>Agaricomycetes</taxon>
        <taxon>Agaricomycetidae</taxon>
        <taxon>Boletales</taxon>
        <taxon>Suillineae</taxon>
        <taxon>Suillaceae</taxon>
        <taxon>Suillus</taxon>
    </lineage>
</organism>
<dbReference type="Gene3D" id="3.30.930.10">
    <property type="entry name" value="Bira Bifunctional Protein, Domain 2"/>
    <property type="match status" value="1"/>
</dbReference>
<dbReference type="SUPFAM" id="SSF48208">
    <property type="entry name" value="Six-hairpin glycosidases"/>
    <property type="match status" value="1"/>
</dbReference>
<dbReference type="InterPro" id="IPR045864">
    <property type="entry name" value="aa-tRNA-synth_II/BPL/LPL"/>
</dbReference>
<gene>
    <name evidence="2" type="ORF">BJ212DRAFT_1303916</name>
</gene>
<dbReference type="InterPro" id="IPR004143">
    <property type="entry name" value="BPL_LPL_catalytic"/>
</dbReference>
<name>A0A9P7J706_9AGAM</name>
<dbReference type="GO" id="GO:0005975">
    <property type="term" value="P:carbohydrate metabolic process"/>
    <property type="evidence" value="ECO:0007669"/>
    <property type="project" value="InterPro"/>
</dbReference>
<dbReference type="EMBL" id="JABBWG010000050">
    <property type="protein sequence ID" value="KAG1805859.1"/>
    <property type="molecule type" value="Genomic_DNA"/>
</dbReference>
<reference evidence="2" key="1">
    <citation type="journal article" date="2020" name="New Phytol.">
        <title>Comparative genomics reveals dynamic genome evolution in host specialist ectomycorrhizal fungi.</title>
        <authorList>
            <person name="Lofgren L.A."/>
            <person name="Nguyen N.H."/>
            <person name="Vilgalys R."/>
            <person name="Ruytinx J."/>
            <person name="Liao H.L."/>
            <person name="Branco S."/>
            <person name="Kuo A."/>
            <person name="LaButti K."/>
            <person name="Lipzen A."/>
            <person name="Andreopoulos W."/>
            <person name="Pangilinan J."/>
            <person name="Riley R."/>
            <person name="Hundley H."/>
            <person name="Na H."/>
            <person name="Barry K."/>
            <person name="Grigoriev I.V."/>
            <person name="Stajich J.E."/>
            <person name="Kennedy P.G."/>
        </authorList>
    </citation>
    <scope>NUCLEOTIDE SEQUENCE</scope>
    <source>
        <strain evidence="2">MN1</strain>
    </source>
</reference>
<protein>
    <recommendedName>
        <fullName evidence="1">BPL/LPL catalytic domain-containing protein</fullName>
    </recommendedName>
</protein>